<name>A0ABW5VC65_9FLAO</name>
<dbReference type="PROSITE" id="PS01124">
    <property type="entry name" value="HTH_ARAC_FAMILY_2"/>
    <property type="match status" value="1"/>
</dbReference>
<reference evidence="4" key="1">
    <citation type="journal article" date="2019" name="Int. J. Syst. Evol. Microbiol.">
        <title>The Global Catalogue of Microorganisms (GCM) 10K type strain sequencing project: providing services to taxonomists for standard genome sequencing and annotation.</title>
        <authorList>
            <consortium name="The Broad Institute Genomics Platform"/>
            <consortium name="The Broad Institute Genome Sequencing Center for Infectious Disease"/>
            <person name="Wu L."/>
            <person name="Ma J."/>
        </authorList>
    </citation>
    <scope>NUCLEOTIDE SEQUENCE [LARGE SCALE GENOMIC DNA]</scope>
    <source>
        <strain evidence="4">KCTC 52924</strain>
    </source>
</reference>
<keyword evidence="1" id="KW-0472">Membrane</keyword>
<dbReference type="SUPFAM" id="SSF48452">
    <property type="entry name" value="TPR-like"/>
    <property type="match status" value="1"/>
</dbReference>
<dbReference type="Gene3D" id="1.25.40.10">
    <property type="entry name" value="Tetratricopeptide repeat domain"/>
    <property type="match status" value="1"/>
</dbReference>
<evidence type="ECO:0000313" key="4">
    <source>
        <dbReference type="Proteomes" id="UP001597532"/>
    </source>
</evidence>
<dbReference type="RefSeq" id="WP_251808004.1">
    <property type="nucleotide sequence ID" value="NZ_CP166679.1"/>
</dbReference>
<comment type="caution">
    <text evidence="3">The sequence shown here is derived from an EMBL/GenBank/DDBJ whole genome shotgun (WGS) entry which is preliminary data.</text>
</comment>
<gene>
    <name evidence="3" type="ORF">ACFS1K_05920</name>
</gene>
<dbReference type="EMBL" id="JBHUOK010000021">
    <property type="protein sequence ID" value="MFD2789287.1"/>
    <property type="molecule type" value="Genomic_DNA"/>
</dbReference>
<dbReference type="Proteomes" id="UP001597532">
    <property type="component" value="Unassembled WGS sequence"/>
</dbReference>
<evidence type="ECO:0000256" key="1">
    <source>
        <dbReference type="SAM" id="Phobius"/>
    </source>
</evidence>
<keyword evidence="1" id="KW-1133">Transmembrane helix</keyword>
<accession>A0ABW5VC65</accession>
<proteinExistence type="predicted"/>
<feature type="domain" description="HTH araC/xylS-type" evidence="2">
    <location>
        <begin position="464"/>
        <end position="568"/>
    </location>
</feature>
<dbReference type="InterPro" id="IPR011990">
    <property type="entry name" value="TPR-like_helical_dom_sf"/>
</dbReference>
<protein>
    <submittedName>
        <fullName evidence="3">Helix-turn-helix domain-containing protein</fullName>
    </submittedName>
</protein>
<keyword evidence="4" id="KW-1185">Reference proteome</keyword>
<dbReference type="InterPro" id="IPR018060">
    <property type="entry name" value="HTH_AraC"/>
</dbReference>
<organism evidence="3 4">
    <name type="scientific">Arenibacter antarcticus</name>
    <dbReference type="NCBI Taxonomy" id="2040469"/>
    <lineage>
        <taxon>Bacteria</taxon>
        <taxon>Pseudomonadati</taxon>
        <taxon>Bacteroidota</taxon>
        <taxon>Flavobacteriia</taxon>
        <taxon>Flavobacteriales</taxon>
        <taxon>Flavobacteriaceae</taxon>
        <taxon>Arenibacter</taxon>
    </lineage>
</organism>
<dbReference type="SMART" id="SM00342">
    <property type="entry name" value="HTH_ARAC"/>
    <property type="match status" value="1"/>
</dbReference>
<evidence type="ECO:0000313" key="3">
    <source>
        <dbReference type="EMBL" id="MFD2789287.1"/>
    </source>
</evidence>
<evidence type="ECO:0000259" key="2">
    <source>
        <dbReference type="PROSITE" id="PS01124"/>
    </source>
</evidence>
<feature type="transmembrane region" description="Helical" evidence="1">
    <location>
        <begin position="400"/>
        <end position="421"/>
    </location>
</feature>
<sequence>MVKNSNKYRSKDLGLVIRGVILSFLITNSFAQEAPSLKDTIKLDVNHIFNQPYDYIMDLEDEAFENIDLNKLRKLTDIHIRKAKLEANPLEMVNGYYYRTITEVPEIAINYSDSIILATKYSNHPEHPTFGYILKAIIYYDKGDYQRALQNYIIAYNLAVEKKNFTDQLTSSMAIAAIRNLNGQPHAAADIYTRSLKLLQKEKDYKYSNYKDYIMLMHNLSLAHLRLSQLDSARYYLTMGIGKAISENDSLEYRDLILVGAQLDYYENNFQKAKDSLIKYTDELEGNSKAVKFYYLGKIAQNTGNDALAITYFQQIDSIVERTKRPFDKVKDVYQQLILHYGLQGNQQREIESIEKLIYYDSLITSEHRGVIEQATVAYDIPYLKFQKRKVEEELKAKSIWIVILGVVAGVGVLMAPYFYIRARTTKLKVKRMLDGTSPLKTFSKEVGTHPESVPKEIRNELLLKLDAFEKSDLYLKKDLDMAQLALEMDTNTSYLSTIINHYKGMSFPKYIKDLKISIAIERLSKDPELLKFNYQGLAETFGFKTGESFSKAFYSRTGIYPSKLLKELKNRENARHL</sequence>
<dbReference type="Gene3D" id="1.10.10.60">
    <property type="entry name" value="Homeodomain-like"/>
    <property type="match status" value="1"/>
</dbReference>
<keyword evidence="1" id="KW-0812">Transmembrane</keyword>